<dbReference type="Proteomes" id="UP000199062">
    <property type="component" value="Unassembled WGS sequence"/>
</dbReference>
<dbReference type="Pfam" id="PF24365">
    <property type="entry name" value="DUF7521"/>
    <property type="match status" value="1"/>
</dbReference>
<feature type="transmembrane region" description="Helical" evidence="1">
    <location>
        <begin position="71"/>
        <end position="90"/>
    </location>
</feature>
<feature type="transmembrane region" description="Helical" evidence="1">
    <location>
        <begin position="39"/>
        <end position="59"/>
    </location>
</feature>
<feature type="transmembrane region" description="Helical" evidence="1">
    <location>
        <begin position="6"/>
        <end position="27"/>
    </location>
</feature>
<dbReference type="STRING" id="767519.SAMN05216559_3001"/>
<keyword evidence="1" id="KW-1133">Transmembrane helix</keyword>
<dbReference type="InterPro" id="IPR055943">
    <property type="entry name" value="DUF7521"/>
</dbReference>
<proteinExistence type="predicted"/>
<dbReference type="RefSeq" id="WP_089817355.1">
    <property type="nucleotide sequence ID" value="NZ_FOZK01000003.1"/>
</dbReference>
<organism evidence="2 3">
    <name type="scientific">Halomicrobium zhouii</name>
    <dbReference type="NCBI Taxonomy" id="767519"/>
    <lineage>
        <taxon>Archaea</taxon>
        <taxon>Methanobacteriati</taxon>
        <taxon>Methanobacteriota</taxon>
        <taxon>Stenosarchaea group</taxon>
        <taxon>Halobacteria</taxon>
        <taxon>Halobacteriales</taxon>
        <taxon>Haloarculaceae</taxon>
        <taxon>Halomicrobium</taxon>
    </lineage>
</organism>
<evidence type="ECO:0000313" key="2">
    <source>
        <dbReference type="EMBL" id="SFS06245.1"/>
    </source>
</evidence>
<sequence length="100" mass="10365">MNGTIPIVVIAFKTVTLCLGGLITYLAAKAARKTGSPGLTYLAVGFGIVTFGSLLAGIVDQLLVFDGAQALVLENGLTMVGFGIIAYSLYVTRRDSAPAR</sequence>
<accession>A0A1I6LRX8</accession>
<dbReference type="AlphaFoldDB" id="A0A1I6LRX8"/>
<evidence type="ECO:0000313" key="3">
    <source>
        <dbReference type="Proteomes" id="UP000199062"/>
    </source>
</evidence>
<protein>
    <submittedName>
        <fullName evidence="2">Uncharacterized protein</fullName>
    </submittedName>
</protein>
<gene>
    <name evidence="2" type="ORF">SAMN05216559_3001</name>
</gene>
<keyword evidence="3" id="KW-1185">Reference proteome</keyword>
<name>A0A1I6LRX8_9EURY</name>
<dbReference type="EMBL" id="FOZK01000003">
    <property type="protein sequence ID" value="SFS06245.1"/>
    <property type="molecule type" value="Genomic_DNA"/>
</dbReference>
<evidence type="ECO:0000256" key="1">
    <source>
        <dbReference type="SAM" id="Phobius"/>
    </source>
</evidence>
<keyword evidence="1" id="KW-0812">Transmembrane</keyword>
<dbReference type="OrthoDB" id="170398at2157"/>
<keyword evidence="1" id="KW-0472">Membrane</keyword>
<reference evidence="2 3" key="1">
    <citation type="submission" date="2016-10" db="EMBL/GenBank/DDBJ databases">
        <authorList>
            <person name="de Groot N.N."/>
        </authorList>
    </citation>
    <scope>NUCLEOTIDE SEQUENCE [LARGE SCALE GENOMIC DNA]</scope>
    <source>
        <strain evidence="2 3">CGMCC 1.10457</strain>
    </source>
</reference>